<evidence type="ECO:0000313" key="2">
    <source>
        <dbReference type="Proteomes" id="UP000215145"/>
    </source>
</evidence>
<evidence type="ECO:0000313" key="1">
    <source>
        <dbReference type="EMBL" id="OXM14444.1"/>
    </source>
</evidence>
<organism evidence="1 2">
    <name type="scientific">Paenibacillus herberti</name>
    <dbReference type="NCBI Taxonomy" id="1619309"/>
    <lineage>
        <taxon>Bacteria</taxon>
        <taxon>Bacillati</taxon>
        <taxon>Bacillota</taxon>
        <taxon>Bacilli</taxon>
        <taxon>Bacillales</taxon>
        <taxon>Paenibacillaceae</taxon>
        <taxon>Paenibacillus</taxon>
    </lineage>
</organism>
<proteinExistence type="predicted"/>
<dbReference type="EMBL" id="NMUQ01000002">
    <property type="protein sequence ID" value="OXM14444.1"/>
    <property type="molecule type" value="Genomic_DNA"/>
</dbReference>
<dbReference type="Proteomes" id="UP000215145">
    <property type="component" value="Unassembled WGS sequence"/>
</dbReference>
<dbReference type="RefSeq" id="WP_089525268.1">
    <property type="nucleotide sequence ID" value="NZ_NMUQ01000002.1"/>
</dbReference>
<keyword evidence="2" id="KW-1185">Reference proteome</keyword>
<sequence>MIEDVLSRENMLSALAKVEANKGSHGVDDMSVKELRRHIVQHWPTIRESIRSRTYEPSPVRRVITFIPFGLGGCSMNEELYS</sequence>
<protein>
    <recommendedName>
        <fullName evidence="3">Group II intron reverse transcriptase/maturase</fullName>
    </recommendedName>
</protein>
<comment type="caution">
    <text evidence="1">The sequence shown here is derived from an EMBL/GenBank/DDBJ whole genome shotgun (WGS) entry which is preliminary data.</text>
</comment>
<accession>A0A229NXI1</accession>
<evidence type="ECO:0008006" key="3">
    <source>
        <dbReference type="Google" id="ProtNLM"/>
    </source>
</evidence>
<dbReference type="AlphaFoldDB" id="A0A229NXI1"/>
<reference evidence="1 2" key="1">
    <citation type="submission" date="2017-07" db="EMBL/GenBank/DDBJ databases">
        <title>Paenibacillus herberti R33 genome sequencing and assembly.</title>
        <authorList>
            <person name="Su W."/>
        </authorList>
    </citation>
    <scope>NUCLEOTIDE SEQUENCE [LARGE SCALE GENOMIC DNA]</scope>
    <source>
        <strain evidence="1 2">R33</strain>
    </source>
</reference>
<name>A0A229NXI1_9BACL</name>
<gene>
    <name evidence="1" type="ORF">CGZ75_15995</name>
</gene>